<protein>
    <submittedName>
        <fullName evidence="1">Uncharacterized protein</fullName>
    </submittedName>
</protein>
<reference evidence="2" key="2">
    <citation type="submission" date="2014-05" db="EMBL/GenBank/DDBJ databases">
        <title>Draft genome sequence of Virgibacillus massiliensis Vm-5.</title>
        <authorList>
            <person name="Khelaifia S."/>
            <person name="Croce O."/>
            <person name="Lagier J.C."/>
            <person name="Raoult D."/>
        </authorList>
    </citation>
    <scope>NUCLEOTIDE SEQUENCE [LARGE SCALE GENOMIC DNA]</scope>
    <source>
        <strain evidence="2">Vm-5</strain>
    </source>
</reference>
<organism evidence="1 2">
    <name type="scientific">Virgibacillus massiliensis</name>
    <dbReference type="NCBI Taxonomy" id="1462526"/>
    <lineage>
        <taxon>Bacteria</taxon>
        <taxon>Bacillati</taxon>
        <taxon>Bacillota</taxon>
        <taxon>Bacilli</taxon>
        <taxon>Bacillales</taxon>
        <taxon>Bacillaceae</taxon>
        <taxon>Virgibacillus</taxon>
    </lineage>
</organism>
<accession>A0A024Q8Q0</accession>
<dbReference type="STRING" id="1462526.BN990_00929"/>
<dbReference type="EMBL" id="CCDP010000001">
    <property type="protein sequence ID" value="CDQ38657.1"/>
    <property type="molecule type" value="Genomic_DNA"/>
</dbReference>
<keyword evidence="2" id="KW-1185">Reference proteome</keyword>
<sequence length="89" mass="10087">MDDPKIKIKRWERKLIVLFGHRVRGTSNGDEGCLDGDMLHIMCDLGGRTRESVVKLPNSGYPACDETVLFEHVAYVPYAISHERGENNE</sequence>
<comment type="caution">
    <text evidence="1">The sequence shown here is derived from an EMBL/GenBank/DDBJ whole genome shotgun (WGS) entry which is preliminary data.</text>
</comment>
<dbReference type="AlphaFoldDB" id="A0A024Q8Q0"/>
<dbReference type="Proteomes" id="UP000028875">
    <property type="component" value="Unassembled WGS sequence"/>
</dbReference>
<gene>
    <name evidence="1" type="ORF">BN990_00929</name>
</gene>
<evidence type="ECO:0000313" key="2">
    <source>
        <dbReference type="Proteomes" id="UP000028875"/>
    </source>
</evidence>
<name>A0A024Q8Q0_9BACI</name>
<evidence type="ECO:0000313" key="1">
    <source>
        <dbReference type="EMBL" id="CDQ38657.1"/>
    </source>
</evidence>
<reference evidence="1 2" key="1">
    <citation type="submission" date="2014-03" db="EMBL/GenBank/DDBJ databases">
        <authorList>
            <person name="Urmite Genomes U."/>
        </authorList>
    </citation>
    <scope>NUCLEOTIDE SEQUENCE [LARGE SCALE GENOMIC DNA]</scope>
    <source>
        <strain evidence="1 2">Vm-5</strain>
    </source>
</reference>
<proteinExistence type="predicted"/>